<feature type="coiled-coil region" evidence="1">
    <location>
        <begin position="191"/>
        <end position="221"/>
    </location>
</feature>
<accession>A0A1V0S892</accession>
<reference evidence="3 4" key="1">
    <citation type="journal article" date="2017" name="BMC Genomics">
        <title>Genomic characterization of two novel pathogenic avipoxviruses isolated from pacific shearwaters (Ardenna spp.).</title>
        <authorList>
            <person name="Sarker S."/>
            <person name="Das S."/>
            <person name="Lavers J.L."/>
            <person name="Hutton I."/>
            <person name="Helbig K."/>
            <person name="Imbery J."/>
            <person name="Upton C."/>
            <person name="Raidal S.R."/>
        </authorList>
    </citation>
    <scope>NUCLEOTIDE SEQUENCE [LARGE SCALE GENOMIC DNA]</scope>
    <source>
        <strain evidence="3 4">SWPV-1</strain>
    </source>
</reference>
<dbReference type="Proteomes" id="UP000315116">
    <property type="component" value="Segment"/>
</dbReference>
<dbReference type="PROSITE" id="PS51301">
    <property type="entry name" value="KILA_N"/>
    <property type="match status" value="1"/>
</dbReference>
<dbReference type="EMBL" id="KX857216">
    <property type="protein sequence ID" value="ARF02843.1"/>
    <property type="molecule type" value="Genomic_DNA"/>
</dbReference>
<gene>
    <name evidence="3" type="primary">SWPV1-284</name>
</gene>
<dbReference type="Pfam" id="PF04383">
    <property type="entry name" value="KilA-N"/>
    <property type="match status" value="1"/>
</dbReference>
<dbReference type="InterPro" id="IPR018004">
    <property type="entry name" value="KilA/APSES_HTH"/>
</dbReference>
<dbReference type="InterPro" id="IPR017880">
    <property type="entry name" value="KilA_N"/>
</dbReference>
<evidence type="ECO:0000256" key="1">
    <source>
        <dbReference type="SAM" id="Coils"/>
    </source>
</evidence>
<evidence type="ECO:0000313" key="4">
    <source>
        <dbReference type="Proteomes" id="UP000315116"/>
    </source>
</evidence>
<proteinExistence type="predicted"/>
<organism evidence="3 4">
    <name type="scientific">Shearwaterpox virus</name>
    <dbReference type="NCBI Taxonomy" id="1974596"/>
    <lineage>
        <taxon>Viruses</taxon>
        <taxon>Varidnaviria</taxon>
        <taxon>Bamfordvirae</taxon>
        <taxon>Nucleocytoviricota</taxon>
        <taxon>Pokkesviricetes</taxon>
        <taxon>Chitovirales</taxon>
        <taxon>Poxviridae</taxon>
        <taxon>Chordopoxvirinae</taxon>
        <taxon>Avipoxvirus</taxon>
        <taxon>Avipoxvirus canarypox</taxon>
        <taxon>Canarypox virus</taxon>
    </lineage>
</organism>
<evidence type="ECO:0000259" key="2">
    <source>
        <dbReference type="PROSITE" id="PS51301"/>
    </source>
</evidence>
<name>A0A1V0S892_CNPV</name>
<protein>
    <submittedName>
        <fullName evidence="3">SWPV1-284</fullName>
    </submittedName>
</protein>
<evidence type="ECO:0000313" key="3">
    <source>
        <dbReference type="EMBL" id="ARF02843.1"/>
    </source>
</evidence>
<feature type="domain" description="KilA-N" evidence="2">
    <location>
        <begin position="15"/>
        <end position="119"/>
    </location>
</feature>
<keyword evidence="1" id="KW-0175">Coiled coil</keyword>
<sequence>MDTDTIINIYSINTRFILLKLQDIELITMVSNGYVNITSLCNSRDKQFEDWKNMETSKKLIKYIEDTKQENIKLIVNIKGYKNNEILKGEYVSPELLQYVTYWISPYLGIKVSIMMRYYYRKILASIESQEDIVYGELIKTYVYKIKEKYDKQREEASKYFSDIETVIYSKLTACLLDKAGYVLFGNCSNLENSDKDIDEINKKIEDIEQELENNNNYRNTVLDIINTNHERSNIHIASLLIYNSNYKEILVQIKNYIDFI</sequence>